<organism evidence="1 2">
    <name type="scientific">Pseudomonas amygdali pv. mori str. 301020</name>
    <dbReference type="NCBI Taxonomy" id="629261"/>
    <lineage>
        <taxon>Bacteria</taxon>
        <taxon>Pseudomonadati</taxon>
        <taxon>Pseudomonadota</taxon>
        <taxon>Gammaproteobacteria</taxon>
        <taxon>Pseudomonadales</taxon>
        <taxon>Pseudomonadaceae</taxon>
        <taxon>Pseudomonas</taxon>
        <taxon>Pseudomonas amygdali</taxon>
    </lineage>
</organism>
<feature type="non-terminal residue" evidence="1">
    <location>
        <position position="1"/>
    </location>
</feature>
<reference evidence="1 2" key="1">
    <citation type="journal article" date="2011" name="PLoS Pathog.">
        <title>Dynamic evolution of pathogenicity revealed by sequencing and comparative genomics of 19 Pseudomonas syringae isolates.</title>
        <authorList>
            <person name="Baltrus D.A."/>
            <person name="Nishimura M.T."/>
            <person name="Romanchuk A."/>
            <person name="Chang J.H."/>
            <person name="Mukhtar M.S."/>
            <person name="Cherkis K."/>
            <person name="Roach J."/>
            <person name="Grant S.R."/>
            <person name="Jones C.D."/>
            <person name="Dangl J.L."/>
        </authorList>
    </citation>
    <scope>NUCLEOTIDE SEQUENCE [LARGE SCALE GENOMIC DNA]</scope>
    <source>
        <strain evidence="1 2">301020</strain>
    </source>
</reference>
<dbReference type="EMBL" id="AEAG01000958">
    <property type="protein sequence ID" value="EGH24444.1"/>
    <property type="molecule type" value="Genomic_DNA"/>
</dbReference>
<proteinExistence type="predicted"/>
<protein>
    <submittedName>
        <fullName evidence="1">Uncharacterized protein</fullName>
    </submittedName>
</protein>
<sequence>CLAATTKIDITERFDIEGKVGIGHEGNMPGALETGLLCLGFCPARPFTFFGF</sequence>
<dbReference type="Proteomes" id="UP000003465">
    <property type="component" value="Unassembled WGS sequence"/>
</dbReference>
<accession>A0A656GFQ3</accession>
<gene>
    <name evidence="1" type="ORF">PSYMO_24508</name>
</gene>
<comment type="caution">
    <text evidence="1">The sequence shown here is derived from an EMBL/GenBank/DDBJ whole genome shotgun (WGS) entry which is preliminary data.</text>
</comment>
<evidence type="ECO:0000313" key="2">
    <source>
        <dbReference type="Proteomes" id="UP000003465"/>
    </source>
</evidence>
<name>A0A656GFQ3_PSEA0</name>
<evidence type="ECO:0000313" key="1">
    <source>
        <dbReference type="EMBL" id="EGH24444.1"/>
    </source>
</evidence>
<dbReference type="AlphaFoldDB" id="A0A656GFQ3"/>